<accession>A0A1Y2E037</accession>
<dbReference type="PANTHER" id="PTHR42678:SF37">
    <property type="entry name" value="AMIDASE C869.01-RELATED"/>
    <property type="match status" value="1"/>
</dbReference>
<dbReference type="PANTHER" id="PTHR42678">
    <property type="entry name" value="AMIDASE"/>
    <property type="match status" value="1"/>
</dbReference>
<gene>
    <name evidence="2" type="ORF">BCR38DRAFT_484377</name>
</gene>
<name>A0A1Y2E037_9PEZI</name>
<dbReference type="RefSeq" id="XP_040716054.1">
    <property type="nucleotide sequence ID" value="XM_040863740.1"/>
</dbReference>
<evidence type="ECO:0000313" key="3">
    <source>
        <dbReference type="Proteomes" id="UP000193689"/>
    </source>
</evidence>
<organism evidence="2 3">
    <name type="scientific">Pseudomassariella vexata</name>
    <dbReference type="NCBI Taxonomy" id="1141098"/>
    <lineage>
        <taxon>Eukaryota</taxon>
        <taxon>Fungi</taxon>
        <taxon>Dikarya</taxon>
        <taxon>Ascomycota</taxon>
        <taxon>Pezizomycotina</taxon>
        <taxon>Sordariomycetes</taxon>
        <taxon>Xylariomycetidae</taxon>
        <taxon>Amphisphaeriales</taxon>
        <taxon>Pseudomassariaceae</taxon>
        <taxon>Pseudomassariella</taxon>
    </lineage>
</organism>
<dbReference type="SUPFAM" id="SSF75304">
    <property type="entry name" value="Amidase signature (AS) enzymes"/>
    <property type="match status" value="1"/>
</dbReference>
<dbReference type="InterPro" id="IPR023631">
    <property type="entry name" value="Amidase_dom"/>
</dbReference>
<dbReference type="InterPro" id="IPR036928">
    <property type="entry name" value="AS_sf"/>
</dbReference>
<dbReference type="GeneID" id="63779952"/>
<dbReference type="Gene3D" id="3.90.1300.10">
    <property type="entry name" value="Amidase signature (AS) domain"/>
    <property type="match status" value="1"/>
</dbReference>
<dbReference type="AlphaFoldDB" id="A0A1Y2E037"/>
<protein>
    <submittedName>
        <fullName evidence="2">Amidase family protein</fullName>
    </submittedName>
</protein>
<proteinExistence type="predicted"/>
<dbReference type="Pfam" id="PF01425">
    <property type="entry name" value="Amidase"/>
    <property type="match status" value="1"/>
</dbReference>
<evidence type="ECO:0000313" key="2">
    <source>
        <dbReference type="EMBL" id="ORY64902.1"/>
    </source>
</evidence>
<dbReference type="EMBL" id="MCFJ01000006">
    <property type="protein sequence ID" value="ORY64902.1"/>
    <property type="molecule type" value="Genomic_DNA"/>
</dbReference>
<keyword evidence="3" id="KW-1185">Reference proteome</keyword>
<comment type="caution">
    <text evidence="2">The sequence shown here is derived from an EMBL/GenBank/DDBJ whole genome shotgun (WGS) entry which is preliminary data.</text>
</comment>
<evidence type="ECO:0000259" key="1">
    <source>
        <dbReference type="Pfam" id="PF01425"/>
    </source>
</evidence>
<feature type="domain" description="Amidase" evidence="1">
    <location>
        <begin position="31"/>
        <end position="319"/>
    </location>
</feature>
<dbReference type="OrthoDB" id="566138at2759"/>
<reference evidence="2 3" key="1">
    <citation type="submission" date="2016-07" db="EMBL/GenBank/DDBJ databases">
        <title>Pervasive Adenine N6-methylation of Active Genes in Fungi.</title>
        <authorList>
            <consortium name="DOE Joint Genome Institute"/>
            <person name="Mondo S.J."/>
            <person name="Dannebaum R.O."/>
            <person name="Kuo R.C."/>
            <person name="Labutti K."/>
            <person name="Haridas S."/>
            <person name="Kuo A."/>
            <person name="Salamov A."/>
            <person name="Ahrendt S.R."/>
            <person name="Lipzen A."/>
            <person name="Sullivan W."/>
            <person name="Andreopoulos W.B."/>
            <person name="Clum A."/>
            <person name="Lindquist E."/>
            <person name="Daum C."/>
            <person name="Ramamoorthy G.K."/>
            <person name="Gryganskyi A."/>
            <person name="Culley D."/>
            <person name="Magnuson J.K."/>
            <person name="James T.Y."/>
            <person name="O'Malley M.A."/>
            <person name="Stajich J.E."/>
            <person name="Spatafora J.W."/>
            <person name="Visel A."/>
            <person name="Grigoriev I.V."/>
        </authorList>
    </citation>
    <scope>NUCLEOTIDE SEQUENCE [LARGE SCALE GENOMIC DNA]</scope>
    <source>
        <strain evidence="2 3">CBS 129021</strain>
    </source>
</reference>
<dbReference type="InParanoid" id="A0A1Y2E037"/>
<dbReference type="STRING" id="1141098.A0A1Y2E037"/>
<sequence length="533" mass="57741">MPKCAGVDIEEATIQQLQHWLHDGQFSSRDLTVCYLVRIRRLNNQLRAVIEINPDALEIAERMDQERKNGKIRGSLHGIPCLVKDNIANKDKMQTTAGSKMLVGSEVPEDAHVVQLLRNAGAILLGHANMSEWVSMRSTYYAEGYSSRGGKSRNPYNLAEHPGGSSSGSAIAFAANMCAFSIGTETDGSVIFPADRNGVVGIKPTLGLTSCHGVIPESRHFDIVGVFRRSVADAAIALNAICDEPESESTPGRISSDVCGKEALKGAKFGLPWKRIWEKTALDEGKKSQYAIYRSLIQRIENAGATVISRCDIPSAEETVPPGGCWDWDSGSKRGHPEQSEYTVVKVDFYNDLKGYLDDLVTNLNRIECPEDVIAYNIKHTSDEGGIPKTHPAWPTGQDSLDQSAASKGVEDGIYWSALAYVGRKSRDEGINAALLHEDGSLDGLLVPVQGDDGVAVQIAAQAGYPMITMPVGVDTNGVPFGLAIIHKAFNENILIRFGSAIEDLVSGLPKPRFRNKDADGYLFIGAEPESTS</sequence>
<dbReference type="Proteomes" id="UP000193689">
    <property type="component" value="Unassembled WGS sequence"/>
</dbReference>